<feature type="region of interest" description="Disordered" evidence="1">
    <location>
        <begin position="113"/>
        <end position="132"/>
    </location>
</feature>
<accession>A0A9W7BSF9</accession>
<dbReference type="GO" id="GO:0006281">
    <property type="term" value="P:DNA repair"/>
    <property type="evidence" value="ECO:0007669"/>
    <property type="project" value="TreeGrafter"/>
</dbReference>
<dbReference type="PANTHER" id="PTHR12083">
    <property type="entry name" value="BIFUNCTIONAL POLYNUCLEOTIDE PHOSPHATASE/KINASE"/>
    <property type="match status" value="1"/>
</dbReference>
<dbReference type="GO" id="GO:0046404">
    <property type="term" value="F:ATP-dependent polydeoxyribonucleotide 5'-hydroxyl-kinase activity"/>
    <property type="evidence" value="ECO:0007669"/>
    <property type="project" value="TreeGrafter"/>
</dbReference>
<dbReference type="InterPro" id="IPR027417">
    <property type="entry name" value="P-loop_NTPase"/>
</dbReference>
<reference evidence="3" key="1">
    <citation type="journal article" date="2023" name="Commun. Biol.">
        <title>Genome analysis of Parmales, the sister group of diatoms, reveals the evolutionary specialization of diatoms from phago-mixotrophs to photoautotrophs.</title>
        <authorList>
            <person name="Ban H."/>
            <person name="Sato S."/>
            <person name="Yoshikawa S."/>
            <person name="Yamada K."/>
            <person name="Nakamura Y."/>
            <person name="Ichinomiya M."/>
            <person name="Sato N."/>
            <person name="Blanc-Mathieu R."/>
            <person name="Endo H."/>
            <person name="Kuwata A."/>
            <person name="Ogata H."/>
        </authorList>
    </citation>
    <scope>NUCLEOTIDE SEQUENCE [LARGE SCALE GENOMIC DNA]</scope>
    <source>
        <strain evidence="3">NIES 3699</strain>
    </source>
</reference>
<dbReference type="PANTHER" id="PTHR12083:SF9">
    <property type="entry name" value="BIFUNCTIONAL POLYNUCLEOTIDE PHOSPHATASE_KINASE"/>
    <property type="match status" value="1"/>
</dbReference>
<proteinExistence type="predicted"/>
<dbReference type="EMBL" id="BRXX01000171">
    <property type="protein sequence ID" value="GMH95601.1"/>
    <property type="molecule type" value="Genomic_DNA"/>
</dbReference>
<evidence type="ECO:0000313" key="2">
    <source>
        <dbReference type="EMBL" id="GMH95601.1"/>
    </source>
</evidence>
<protein>
    <submittedName>
        <fullName evidence="2">Uncharacterized protein</fullName>
    </submittedName>
</protein>
<evidence type="ECO:0000313" key="3">
    <source>
        <dbReference type="Proteomes" id="UP001165160"/>
    </source>
</evidence>
<dbReference type="Gene3D" id="3.40.50.300">
    <property type="entry name" value="P-loop containing nucleotide triphosphate hydrolases"/>
    <property type="match status" value="1"/>
</dbReference>
<dbReference type="Proteomes" id="UP001165160">
    <property type="component" value="Unassembled WGS sequence"/>
</dbReference>
<dbReference type="GO" id="GO:0046403">
    <property type="term" value="F:polynucleotide 3'-phosphatase activity"/>
    <property type="evidence" value="ECO:0007669"/>
    <property type="project" value="TreeGrafter"/>
</dbReference>
<dbReference type="AlphaFoldDB" id="A0A9W7BSF9"/>
<dbReference type="GO" id="GO:0003690">
    <property type="term" value="F:double-stranded DNA binding"/>
    <property type="evidence" value="ECO:0007669"/>
    <property type="project" value="TreeGrafter"/>
</dbReference>
<comment type="caution">
    <text evidence="2">The sequence shown here is derived from an EMBL/GenBank/DDBJ whole genome shotgun (WGS) entry which is preliminary data.</text>
</comment>
<gene>
    <name evidence="2" type="ORF">TrVE_jg13861</name>
</gene>
<sequence length="302" mass="33633">MVVCEACTFADTADGDACCFICDTPFESPPRKKVKTTRVTSEKVIDLTTMNSDEGQMWDFDDAFVPNGEICETLDCGKKACALWRCAEPARTWLTCEECQFKDFGGWPLIPHPKGVSASPPESDSVSDSKPESKSKSIVILIGIPGSGKSTFASSLPPSAFVTVNQDVLKTRLKCEKLCRSTLLSTSKIPVIDRTNITFDQRNHWYKIAHEFSASCFLINFDVDVQTCRERCYARKGHPTLNTASAINTVTGIMNGQKKKNMVMDSEFEGIKEILLVRNEKSFEGAVRRIENFFEGEGRMDM</sequence>
<dbReference type="Pfam" id="PF13671">
    <property type="entry name" value="AAA_33"/>
    <property type="match status" value="1"/>
</dbReference>
<dbReference type="SUPFAM" id="SSF52540">
    <property type="entry name" value="P-loop containing nucleoside triphosphate hydrolases"/>
    <property type="match status" value="1"/>
</dbReference>
<evidence type="ECO:0000256" key="1">
    <source>
        <dbReference type="SAM" id="MobiDB-lite"/>
    </source>
</evidence>
<name>A0A9W7BSF9_9STRA</name>
<keyword evidence="3" id="KW-1185">Reference proteome</keyword>
<organism evidence="2 3">
    <name type="scientific">Triparma verrucosa</name>
    <dbReference type="NCBI Taxonomy" id="1606542"/>
    <lineage>
        <taxon>Eukaryota</taxon>
        <taxon>Sar</taxon>
        <taxon>Stramenopiles</taxon>
        <taxon>Ochrophyta</taxon>
        <taxon>Bolidophyceae</taxon>
        <taxon>Parmales</taxon>
        <taxon>Triparmaceae</taxon>
        <taxon>Triparma</taxon>
    </lineage>
</organism>